<evidence type="ECO:0000256" key="1">
    <source>
        <dbReference type="SAM" id="Phobius"/>
    </source>
</evidence>
<proteinExistence type="predicted"/>
<dbReference type="EMBL" id="CM001223">
    <property type="protein sequence ID" value="AES81088.1"/>
    <property type="molecule type" value="Genomic_DNA"/>
</dbReference>
<dbReference type="PaxDb" id="3880-AES81088"/>
<dbReference type="AlphaFoldDB" id="G7L4S4"/>
<reference evidence="2 4" key="2">
    <citation type="journal article" date="2014" name="BMC Genomics">
        <title>An improved genome release (version Mt4.0) for the model legume Medicago truncatula.</title>
        <authorList>
            <person name="Tang H."/>
            <person name="Krishnakumar V."/>
            <person name="Bidwell S."/>
            <person name="Rosen B."/>
            <person name="Chan A."/>
            <person name="Zhou S."/>
            <person name="Gentzbittel L."/>
            <person name="Childs K.L."/>
            <person name="Yandell M."/>
            <person name="Gundlach H."/>
            <person name="Mayer K.F."/>
            <person name="Schwartz D.C."/>
            <person name="Town C.D."/>
        </authorList>
    </citation>
    <scope>GENOME REANNOTATION</scope>
    <source>
        <strain evidence="3 4">cv. Jemalong A17</strain>
    </source>
</reference>
<keyword evidence="1" id="KW-1133">Transmembrane helix</keyword>
<evidence type="ECO:0000313" key="4">
    <source>
        <dbReference type="Proteomes" id="UP000002051"/>
    </source>
</evidence>
<organism evidence="2 4">
    <name type="scientific">Medicago truncatula</name>
    <name type="common">Barrel medic</name>
    <name type="synonym">Medicago tribuloides</name>
    <dbReference type="NCBI Taxonomy" id="3880"/>
    <lineage>
        <taxon>Eukaryota</taxon>
        <taxon>Viridiplantae</taxon>
        <taxon>Streptophyta</taxon>
        <taxon>Embryophyta</taxon>
        <taxon>Tracheophyta</taxon>
        <taxon>Spermatophyta</taxon>
        <taxon>Magnoliopsida</taxon>
        <taxon>eudicotyledons</taxon>
        <taxon>Gunneridae</taxon>
        <taxon>Pentapetalae</taxon>
        <taxon>rosids</taxon>
        <taxon>fabids</taxon>
        <taxon>Fabales</taxon>
        <taxon>Fabaceae</taxon>
        <taxon>Papilionoideae</taxon>
        <taxon>50 kb inversion clade</taxon>
        <taxon>NPAAA clade</taxon>
        <taxon>Hologalegina</taxon>
        <taxon>IRL clade</taxon>
        <taxon>Trifolieae</taxon>
        <taxon>Medicago</taxon>
    </lineage>
</organism>
<evidence type="ECO:0000313" key="3">
    <source>
        <dbReference type="EnsemblPlants" id="AES81088"/>
    </source>
</evidence>
<evidence type="ECO:0000313" key="2">
    <source>
        <dbReference type="EMBL" id="AES81088.1"/>
    </source>
</evidence>
<accession>G7L4S4</accession>
<dbReference type="Proteomes" id="UP000002051">
    <property type="component" value="Unassembled WGS sequence"/>
</dbReference>
<keyword evidence="1" id="KW-0472">Membrane</keyword>
<feature type="transmembrane region" description="Helical" evidence="1">
    <location>
        <begin position="87"/>
        <end position="106"/>
    </location>
</feature>
<gene>
    <name evidence="2" type="ordered locus">MTR_7g088510</name>
</gene>
<dbReference type="HOGENOM" id="CLU_1858235_0_0_1"/>
<dbReference type="EnsemblPlants" id="AES81088">
    <property type="protein sequence ID" value="AES81088"/>
    <property type="gene ID" value="MTR_7g088510"/>
</dbReference>
<reference evidence="2 4" key="1">
    <citation type="journal article" date="2011" name="Nature">
        <title>The Medicago genome provides insight into the evolution of rhizobial symbioses.</title>
        <authorList>
            <person name="Young N.D."/>
            <person name="Debelle F."/>
            <person name="Oldroyd G.E."/>
            <person name="Geurts R."/>
            <person name="Cannon S.B."/>
            <person name="Udvardi M.K."/>
            <person name="Benedito V.A."/>
            <person name="Mayer K.F."/>
            <person name="Gouzy J."/>
            <person name="Schoof H."/>
            <person name="Van de Peer Y."/>
            <person name="Proost S."/>
            <person name="Cook D.R."/>
            <person name="Meyers B.C."/>
            <person name="Spannagl M."/>
            <person name="Cheung F."/>
            <person name="De Mita S."/>
            <person name="Krishnakumar V."/>
            <person name="Gundlach H."/>
            <person name="Zhou S."/>
            <person name="Mudge J."/>
            <person name="Bharti A.K."/>
            <person name="Murray J.D."/>
            <person name="Naoumkina M.A."/>
            <person name="Rosen B."/>
            <person name="Silverstein K.A."/>
            <person name="Tang H."/>
            <person name="Rombauts S."/>
            <person name="Zhao P.X."/>
            <person name="Zhou P."/>
            <person name="Barbe V."/>
            <person name="Bardou P."/>
            <person name="Bechner M."/>
            <person name="Bellec A."/>
            <person name="Berger A."/>
            <person name="Berges H."/>
            <person name="Bidwell S."/>
            <person name="Bisseling T."/>
            <person name="Choisne N."/>
            <person name="Couloux A."/>
            <person name="Denny R."/>
            <person name="Deshpande S."/>
            <person name="Dai X."/>
            <person name="Doyle J.J."/>
            <person name="Dudez A.M."/>
            <person name="Farmer A.D."/>
            <person name="Fouteau S."/>
            <person name="Franken C."/>
            <person name="Gibelin C."/>
            <person name="Gish J."/>
            <person name="Goldstein S."/>
            <person name="Gonzalez A.J."/>
            <person name="Green P.J."/>
            <person name="Hallab A."/>
            <person name="Hartog M."/>
            <person name="Hua A."/>
            <person name="Humphray S.J."/>
            <person name="Jeong D.H."/>
            <person name="Jing Y."/>
            <person name="Jocker A."/>
            <person name="Kenton S.M."/>
            <person name="Kim D.J."/>
            <person name="Klee K."/>
            <person name="Lai H."/>
            <person name="Lang C."/>
            <person name="Lin S."/>
            <person name="Macmil S.L."/>
            <person name="Magdelenat G."/>
            <person name="Matthews L."/>
            <person name="McCorrison J."/>
            <person name="Monaghan E.L."/>
            <person name="Mun J.H."/>
            <person name="Najar F.Z."/>
            <person name="Nicholson C."/>
            <person name="Noirot C."/>
            <person name="O'Bleness M."/>
            <person name="Paule C.R."/>
            <person name="Poulain J."/>
            <person name="Prion F."/>
            <person name="Qin B."/>
            <person name="Qu C."/>
            <person name="Retzel E.F."/>
            <person name="Riddle C."/>
            <person name="Sallet E."/>
            <person name="Samain S."/>
            <person name="Samson N."/>
            <person name="Sanders I."/>
            <person name="Saurat O."/>
            <person name="Scarpelli C."/>
            <person name="Schiex T."/>
            <person name="Segurens B."/>
            <person name="Severin A.J."/>
            <person name="Sherrier D.J."/>
            <person name="Shi R."/>
            <person name="Sims S."/>
            <person name="Singer S.R."/>
            <person name="Sinharoy S."/>
            <person name="Sterck L."/>
            <person name="Viollet A."/>
            <person name="Wang B.B."/>
            <person name="Wang K."/>
            <person name="Wang M."/>
            <person name="Wang X."/>
            <person name="Warfsmann J."/>
            <person name="Weissenbach J."/>
            <person name="White D.D."/>
            <person name="White J.D."/>
            <person name="Wiley G.B."/>
            <person name="Wincker P."/>
            <person name="Xing Y."/>
            <person name="Yang L."/>
            <person name="Yao Z."/>
            <person name="Ying F."/>
            <person name="Zhai J."/>
            <person name="Zhou L."/>
            <person name="Zuber A."/>
            <person name="Denarie J."/>
            <person name="Dixon R.A."/>
            <person name="May G.D."/>
            <person name="Schwartz D.C."/>
            <person name="Rogers J."/>
            <person name="Quetier F."/>
            <person name="Town C.D."/>
            <person name="Roe B.A."/>
        </authorList>
    </citation>
    <scope>NUCLEOTIDE SEQUENCE [LARGE SCALE GENOMIC DNA]</scope>
    <source>
        <strain evidence="2">A17</strain>
        <strain evidence="3 4">cv. Jemalong A17</strain>
    </source>
</reference>
<keyword evidence="4" id="KW-1185">Reference proteome</keyword>
<sequence length="138" mass="15632">MPHNNQIPVQISAVPDPTNLSQNPYYIHPNEMLESGYEAWELCNNLDHVWILNPVNLPLHTNLASKSWTDLNSLMQIAFTFQIFSEIYAIGSKITFLLVIISLKFISGSSVVNGQVTAQLAFVITITVFWHLVKVHIR</sequence>
<feature type="transmembrane region" description="Helical" evidence="1">
    <location>
        <begin position="112"/>
        <end position="133"/>
    </location>
</feature>
<name>G7L4S4_MEDTR</name>
<protein>
    <submittedName>
        <fullName evidence="2">Transmembrane protein, putative</fullName>
    </submittedName>
</protein>
<reference evidence="3" key="3">
    <citation type="submission" date="2015-04" db="UniProtKB">
        <authorList>
            <consortium name="EnsemblPlants"/>
        </authorList>
    </citation>
    <scope>IDENTIFICATION</scope>
    <source>
        <strain evidence="3">cv. Jemalong A17</strain>
    </source>
</reference>
<keyword evidence="1 2" id="KW-0812">Transmembrane</keyword>